<protein>
    <submittedName>
        <fullName evidence="2">Uncharacterized protein</fullName>
    </submittedName>
</protein>
<accession>A0A915ELR3</accession>
<organism evidence="1 2">
    <name type="scientific">Ditylenchus dipsaci</name>
    <dbReference type="NCBI Taxonomy" id="166011"/>
    <lineage>
        <taxon>Eukaryota</taxon>
        <taxon>Metazoa</taxon>
        <taxon>Ecdysozoa</taxon>
        <taxon>Nematoda</taxon>
        <taxon>Chromadorea</taxon>
        <taxon>Rhabditida</taxon>
        <taxon>Tylenchina</taxon>
        <taxon>Tylenchomorpha</taxon>
        <taxon>Sphaerularioidea</taxon>
        <taxon>Anguinidae</taxon>
        <taxon>Anguininae</taxon>
        <taxon>Ditylenchus</taxon>
    </lineage>
</organism>
<evidence type="ECO:0000313" key="2">
    <source>
        <dbReference type="WBParaSite" id="jg8092"/>
    </source>
</evidence>
<reference evidence="2" key="1">
    <citation type="submission" date="2022-11" db="UniProtKB">
        <authorList>
            <consortium name="WormBaseParasite"/>
        </authorList>
    </citation>
    <scope>IDENTIFICATION</scope>
</reference>
<dbReference type="Proteomes" id="UP000887574">
    <property type="component" value="Unplaced"/>
</dbReference>
<keyword evidence="1" id="KW-1185">Reference proteome</keyword>
<proteinExistence type="predicted"/>
<sequence length="90" mass="10198">MLGPVCFDGNVIAASQELGLQEEVFDGVQAPPHHSVNLRLRINGDFEEHRIVEAYEIFRGHPVPLPQRHVTSFSGLHQLPNLHYLSDKFE</sequence>
<dbReference type="AlphaFoldDB" id="A0A915ELR3"/>
<dbReference type="WBParaSite" id="jg8092">
    <property type="protein sequence ID" value="jg8092"/>
    <property type="gene ID" value="jg8092"/>
</dbReference>
<evidence type="ECO:0000313" key="1">
    <source>
        <dbReference type="Proteomes" id="UP000887574"/>
    </source>
</evidence>
<name>A0A915ELR3_9BILA</name>